<dbReference type="InterPro" id="IPR010920">
    <property type="entry name" value="LSM_dom_sf"/>
</dbReference>
<sequence length="416" mass="46478">MIWMGRIQEAPEWTASLPTWAQDAYAYMVDIWFKGVFDLTYGQIFLALGIMLAALMLRGLFARFVVRAITRAAAGTRTNLDDALVSTISEPLKIVPIIVGIYISTQVIQLAETPQHIADQILRSLVAVSIFWTLNRAVGAFSFLFTGLRETLSGAIVDWMVKTLQVLFLIIGAAAVLDIWGFSIGPIIAGLGVFGIAVGLGAQDLFKNLIAGMLILTEKRFLPGEWIAIDGVCEGTVEKINFRSTLIRRFDKSPMYVPNSKLSDNAVTNFSRMTHRRIKWAVGVEYRTTVDQLKYIRDEIEAYLWANPAFAKPPAASLFVRVDNFNASSIDFLIYTFTNTTNWGEWLALKEEFALEIMDIIEKAGTGFAFPSRTVYMQQQDPPEIMSPPELSDRVERARVEKLAHEQANGLSDGEE</sequence>
<dbReference type="InterPro" id="IPR011066">
    <property type="entry name" value="MscS_channel_C_sf"/>
</dbReference>
<organism evidence="10 11">
    <name type="scientific">Ponticaulis profundi</name>
    <dbReference type="NCBI Taxonomy" id="2665222"/>
    <lineage>
        <taxon>Bacteria</taxon>
        <taxon>Pseudomonadati</taxon>
        <taxon>Pseudomonadota</taxon>
        <taxon>Alphaproteobacteria</taxon>
        <taxon>Hyphomonadales</taxon>
        <taxon>Hyphomonadaceae</taxon>
        <taxon>Ponticaulis</taxon>
    </lineage>
</organism>
<evidence type="ECO:0000256" key="5">
    <source>
        <dbReference type="ARBA" id="ARBA00022989"/>
    </source>
</evidence>
<dbReference type="InterPro" id="IPR011014">
    <property type="entry name" value="MscS_channel_TM-2"/>
</dbReference>
<feature type="domain" description="Mechanosensitive ion channel MscS C-terminal" evidence="9">
    <location>
        <begin position="278"/>
        <end position="365"/>
    </location>
</feature>
<dbReference type="EMBL" id="JBHSSW010000001">
    <property type="protein sequence ID" value="MFC6196520.1"/>
    <property type="molecule type" value="Genomic_DNA"/>
</dbReference>
<evidence type="ECO:0000256" key="7">
    <source>
        <dbReference type="SAM" id="Phobius"/>
    </source>
</evidence>
<feature type="domain" description="Mechanosensitive ion channel MscS" evidence="8">
    <location>
        <begin position="204"/>
        <end position="272"/>
    </location>
</feature>
<dbReference type="Pfam" id="PF00924">
    <property type="entry name" value="MS_channel_2nd"/>
    <property type="match status" value="1"/>
</dbReference>
<dbReference type="Proteomes" id="UP001596303">
    <property type="component" value="Unassembled WGS sequence"/>
</dbReference>
<evidence type="ECO:0000313" key="11">
    <source>
        <dbReference type="Proteomes" id="UP001596303"/>
    </source>
</evidence>
<dbReference type="InterPro" id="IPR045042">
    <property type="entry name" value="YnaI-like"/>
</dbReference>
<evidence type="ECO:0000256" key="3">
    <source>
        <dbReference type="ARBA" id="ARBA00022475"/>
    </source>
</evidence>
<dbReference type="Gene3D" id="3.30.70.100">
    <property type="match status" value="1"/>
</dbReference>
<proteinExistence type="inferred from homology"/>
<feature type="transmembrane region" description="Helical" evidence="7">
    <location>
        <begin position="125"/>
        <end position="146"/>
    </location>
</feature>
<comment type="caution">
    <text evidence="10">The sequence shown here is derived from an EMBL/GenBank/DDBJ whole genome shotgun (WGS) entry which is preliminary data.</text>
</comment>
<dbReference type="Gene3D" id="2.30.30.60">
    <property type="match status" value="1"/>
</dbReference>
<keyword evidence="6 7" id="KW-0472">Membrane</keyword>
<dbReference type="Gene3D" id="1.10.287.1260">
    <property type="match status" value="1"/>
</dbReference>
<dbReference type="SUPFAM" id="SSF50182">
    <property type="entry name" value="Sm-like ribonucleoproteins"/>
    <property type="match status" value="1"/>
</dbReference>
<keyword evidence="4 7" id="KW-0812">Transmembrane</keyword>
<dbReference type="InterPro" id="IPR023408">
    <property type="entry name" value="MscS_beta-dom_sf"/>
</dbReference>
<evidence type="ECO:0000256" key="1">
    <source>
        <dbReference type="ARBA" id="ARBA00004651"/>
    </source>
</evidence>
<comment type="similarity">
    <text evidence="2">Belongs to the MscS (TC 1.A.23) family.</text>
</comment>
<evidence type="ECO:0000256" key="2">
    <source>
        <dbReference type="ARBA" id="ARBA00008017"/>
    </source>
</evidence>
<keyword evidence="11" id="KW-1185">Reference proteome</keyword>
<comment type="subcellular location">
    <subcellularLocation>
        <location evidence="1">Cell membrane</location>
        <topology evidence="1">Multi-pass membrane protein</topology>
    </subcellularLocation>
</comment>
<evidence type="ECO:0000259" key="9">
    <source>
        <dbReference type="Pfam" id="PF21082"/>
    </source>
</evidence>
<evidence type="ECO:0000313" key="10">
    <source>
        <dbReference type="EMBL" id="MFC6196520.1"/>
    </source>
</evidence>
<evidence type="ECO:0000256" key="4">
    <source>
        <dbReference type="ARBA" id="ARBA00022692"/>
    </source>
</evidence>
<gene>
    <name evidence="10" type="ORF">ACFQDM_00440</name>
</gene>
<evidence type="ECO:0000256" key="6">
    <source>
        <dbReference type="ARBA" id="ARBA00023136"/>
    </source>
</evidence>
<dbReference type="InterPro" id="IPR006685">
    <property type="entry name" value="MscS_channel_2nd"/>
</dbReference>
<dbReference type="PANTHER" id="PTHR43634:SF2">
    <property type="entry name" value="LOW CONDUCTANCE MECHANOSENSITIVE CHANNEL YNAI"/>
    <property type="match status" value="1"/>
</dbReference>
<keyword evidence="5 7" id="KW-1133">Transmembrane helix</keyword>
<feature type="transmembrane region" description="Helical" evidence="7">
    <location>
        <begin position="166"/>
        <end position="199"/>
    </location>
</feature>
<dbReference type="InterPro" id="IPR049278">
    <property type="entry name" value="MS_channel_C"/>
</dbReference>
<accession>A0ABW1S4C5</accession>
<keyword evidence="3" id="KW-1003">Cell membrane</keyword>
<dbReference type="SUPFAM" id="SSF82689">
    <property type="entry name" value="Mechanosensitive channel protein MscS (YggB), C-terminal domain"/>
    <property type="match status" value="1"/>
</dbReference>
<reference evidence="11" key="1">
    <citation type="journal article" date="2019" name="Int. J. Syst. Evol. Microbiol.">
        <title>The Global Catalogue of Microorganisms (GCM) 10K type strain sequencing project: providing services to taxonomists for standard genome sequencing and annotation.</title>
        <authorList>
            <consortium name="The Broad Institute Genomics Platform"/>
            <consortium name="The Broad Institute Genome Sequencing Center for Infectious Disease"/>
            <person name="Wu L."/>
            <person name="Ma J."/>
        </authorList>
    </citation>
    <scope>NUCLEOTIDE SEQUENCE [LARGE SCALE GENOMIC DNA]</scope>
    <source>
        <strain evidence="11">CGMCC-1.15741</strain>
    </source>
</reference>
<protein>
    <submittedName>
        <fullName evidence="10">Mechanosensitive ion channel family protein</fullName>
    </submittedName>
</protein>
<dbReference type="Pfam" id="PF21082">
    <property type="entry name" value="MS_channel_3rd"/>
    <property type="match status" value="1"/>
</dbReference>
<evidence type="ECO:0000259" key="8">
    <source>
        <dbReference type="Pfam" id="PF00924"/>
    </source>
</evidence>
<dbReference type="RefSeq" id="WP_377374007.1">
    <property type="nucleotide sequence ID" value="NZ_JBHSSW010000001.1"/>
</dbReference>
<dbReference type="SUPFAM" id="SSF82861">
    <property type="entry name" value="Mechanosensitive channel protein MscS (YggB), transmembrane region"/>
    <property type="match status" value="1"/>
</dbReference>
<name>A0ABW1S4C5_9PROT</name>
<dbReference type="PANTHER" id="PTHR43634">
    <property type="entry name" value="OW CONDUCTANCE MECHANOSENSITIVE CHANNEL"/>
    <property type="match status" value="1"/>
</dbReference>
<feature type="transmembrane region" description="Helical" evidence="7">
    <location>
        <begin position="41"/>
        <end position="61"/>
    </location>
</feature>